<evidence type="ECO:0000259" key="2">
    <source>
        <dbReference type="Pfam" id="PF11127"/>
    </source>
</evidence>
<dbReference type="RefSeq" id="WP_076689254.1">
    <property type="nucleotide sequence ID" value="NZ_CP018762.1"/>
</dbReference>
<evidence type="ECO:0000313" key="3">
    <source>
        <dbReference type="EMBL" id="APZ33406.1"/>
    </source>
</evidence>
<feature type="transmembrane region" description="Helical" evidence="1">
    <location>
        <begin position="17"/>
        <end position="36"/>
    </location>
</feature>
<evidence type="ECO:0000313" key="4">
    <source>
        <dbReference type="Proteomes" id="UP000187185"/>
    </source>
</evidence>
<dbReference type="OrthoDB" id="5124054at2"/>
<keyword evidence="4" id="KW-1185">Reference proteome</keyword>
<feature type="domain" description="Inner membrane protein YgaP-like transmembrane" evidence="2">
    <location>
        <begin position="13"/>
        <end position="61"/>
    </location>
</feature>
<dbReference type="Pfam" id="PF11127">
    <property type="entry name" value="YgaP-like_TM"/>
    <property type="match status" value="1"/>
</dbReference>
<dbReference type="InterPro" id="IPR021309">
    <property type="entry name" value="YgaP-like_TM"/>
</dbReference>
<feature type="transmembrane region" description="Helical" evidence="1">
    <location>
        <begin position="42"/>
        <end position="60"/>
    </location>
</feature>
<reference evidence="3 4" key="1">
    <citation type="submission" date="2016-12" db="EMBL/GenBank/DDBJ databases">
        <title>Complete genome sequence of Microbacterium aurum KACC 15219.</title>
        <authorList>
            <person name="Jung Y."/>
            <person name="Shin J.-H."/>
            <person name="Lee Y.-J."/>
            <person name="Yi H."/>
            <person name="Bahn Y.-S."/>
            <person name="Kim J.F."/>
            <person name="Lee D.-W."/>
        </authorList>
    </citation>
    <scope>NUCLEOTIDE SEQUENCE [LARGE SCALE GENOMIC DNA]</scope>
    <source>
        <strain evidence="3 4">KACC 15219</strain>
    </source>
</reference>
<dbReference type="Proteomes" id="UP000187185">
    <property type="component" value="Chromosome"/>
</dbReference>
<keyword evidence="1" id="KW-0812">Transmembrane</keyword>
<accession>A0A1P8U5N8</accession>
<evidence type="ECO:0000256" key="1">
    <source>
        <dbReference type="SAM" id="Phobius"/>
    </source>
</evidence>
<gene>
    <name evidence="3" type="ORF">BOH66_03275</name>
</gene>
<organism evidence="3 4">
    <name type="scientific">Microbacterium aurum</name>
    <dbReference type="NCBI Taxonomy" id="36805"/>
    <lineage>
        <taxon>Bacteria</taxon>
        <taxon>Bacillati</taxon>
        <taxon>Actinomycetota</taxon>
        <taxon>Actinomycetes</taxon>
        <taxon>Micrococcales</taxon>
        <taxon>Microbacteriaceae</taxon>
        <taxon>Microbacterium</taxon>
    </lineage>
</organism>
<dbReference type="EMBL" id="CP018762">
    <property type="protein sequence ID" value="APZ33406.1"/>
    <property type="molecule type" value="Genomic_DNA"/>
</dbReference>
<dbReference type="KEGG" id="maur:BOH66_03275"/>
<protein>
    <recommendedName>
        <fullName evidence="2">Inner membrane protein YgaP-like transmembrane domain-containing protein</fullName>
    </recommendedName>
</protein>
<dbReference type="STRING" id="36805.BOH66_03275"/>
<dbReference type="AlphaFoldDB" id="A0A1P8U5N8"/>
<proteinExistence type="predicted"/>
<keyword evidence="1" id="KW-1133">Transmembrane helix</keyword>
<keyword evidence="1" id="KW-0472">Membrane</keyword>
<sequence length="74" mass="7740">MSILAFLSSTPGRWTRAIVGAVLIALGAILGGWWWLLAAPGLLFVLVGALDVCLIAPLAGKPLRGKDFRAALGR</sequence>
<name>A0A1P8U5N8_9MICO</name>